<comment type="caution">
    <text evidence="2">The sequence shown here is derived from an EMBL/GenBank/DDBJ whole genome shotgun (WGS) entry which is preliminary data.</text>
</comment>
<feature type="domain" description="DJ-1/PfpI" evidence="1">
    <location>
        <begin position="26"/>
        <end position="154"/>
    </location>
</feature>
<evidence type="ECO:0000313" key="2">
    <source>
        <dbReference type="EMBL" id="RJT41684.1"/>
    </source>
</evidence>
<protein>
    <recommendedName>
        <fullName evidence="1">DJ-1/PfpI domain-containing protein</fullName>
    </recommendedName>
</protein>
<keyword evidence="3" id="KW-1185">Reference proteome</keyword>
<dbReference type="CDD" id="cd03136">
    <property type="entry name" value="GATase1_AraC_ArgR_like"/>
    <property type="match status" value="1"/>
</dbReference>
<dbReference type="SUPFAM" id="SSF52317">
    <property type="entry name" value="Class I glutamine amidotransferase-like"/>
    <property type="match status" value="1"/>
</dbReference>
<organism evidence="2 3">
    <name type="scientific">Mesorhizobium waimense</name>
    <dbReference type="NCBI Taxonomy" id="1300307"/>
    <lineage>
        <taxon>Bacteria</taxon>
        <taxon>Pseudomonadati</taxon>
        <taxon>Pseudomonadota</taxon>
        <taxon>Alphaproteobacteria</taxon>
        <taxon>Hyphomicrobiales</taxon>
        <taxon>Phyllobacteriaceae</taxon>
        <taxon>Mesorhizobium</taxon>
    </lineage>
</organism>
<sequence length="312" mass="34195">MASFVDALRLAADKQDHSRQVYFAWDFISAGPSPVRASCGLEMTPAGNLDDPEAYDCIAVCGGLIPDLAGIHPATFEYLRAVNARGIPLVGLCTGSFVLAQAGLLEHRECALHFDTLGEFLSRFPNSNPATSQNYVIDGNIITCPGSIVAIDIAAFLIARYSDAARARKALNYLLFKPEESRIVLKAKPYEEALGSAARLTVEAVKAMETRIDSPCSIEDLALSLNTTKNTIEPRFPCRPADGPCSVLATDSLDGGARTPEQSAAQRDRNRLRNRFQRHRAFLQRIQEALFDDSSGVRANYAERCCRIRRLE</sequence>
<dbReference type="PANTHER" id="PTHR43130">
    <property type="entry name" value="ARAC-FAMILY TRANSCRIPTIONAL REGULATOR"/>
    <property type="match status" value="1"/>
</dbReference>
<accession>A0A3A5L820</accession>
<dbReference type="GO" id="GO:0006355">
    <property type="term" value="P:regulation of DNA-templated transcription"/>
    <property type="evidence" value="ECO:0007669"/>
    <property type="project" value="TreeGrafter"/>
</dbReference>
<proteinExistence type="predicted"/>
<dbReference type="Proteomes" id="UP000272706">
    <property type="component" value="Unassembled WGS sequence"/>
</dbReference>
<dbReference type="InterPro" id="IPR052158">
    <property type="entry name" value="INH-QAR"/>
</dbReference>
<gene>
    <name evidence="2" type="ORF">D3227_02970</name>
</gene>
<dbReference type="InterPro" id="IPR002818">
    <property type="entry name" value="DJ-1/PfpI"/>
</dbReference>
<evidence type="ECO:0000259" key="1">
    <source>
        <dbReference type="Pfam" id="PF01965"/>
    </source>
</evidence>
<dbReference type="PANTHER" id="PTHR43130:SF3">
    <property type="entry name" value="HTH-TYPE TRANSCRIPTIONAL REGULATOR RV1931C"/>
    <property type="match status" value="1"/>
</dbReference>
<evidence type="ECO:0000313" key="3">
    <source>
        <dbReference type="Proteomes" id="UP000272706"/>
    </source>
</evidence>
<dbReference type="EMBL" id="QZWZ01000002">
    <property type="protein sequence ID" value="RJT41684.1"/>
    <property type="molecule type" value="Genomic_DNA"/>
</dbReference>
<dbReference type="Gene3D" id="3.40.50.880">
    <property type="match status" value="1"/>
</dbReference>
<dbReference type="AlphaFoldDB" id="A0A3A5L820"/>
<name>A0A3A5L820_9HYPH</name>
<dbReference type="Pfam" id="PF01965">
    <property type="entry name" value="DJ-1_PfpI"/>
    <property type="match status" value="1"/>
</dbReference>
<reference evidence="2 3" key="1">
    <citation type="submission" date="2018-09" db="EMBL/GenBank/DDBJ databases">
        <title>Mesorhizobium carmichaelinearum sp. nov. isolated from Carmichaelinea spp. root nodules in New Zealand.</title>
        <authorList>
            <person name="De Meyer S.E."/>
        </authorList>
    </citation>
    <scope>NUCLEOTIDE SEQUENCE [LARGE SCALE GENOMIC DNA]</scope>
    <source>
        <strain evidence="2 3">ICMP19557</strain>
    </source>
</reference>
<dbReference type="InterPro" id="IPR029062">
    <property type="entry name" value="Class_I_gatase-like"/>
</dbReference>